<keyword evidence="4" id="KW-1185">Reference proteome</keyword>
<evidence type="ECO:0000313" key="2">
    <source>
        <dbReference type="EMBL" id="RST58271.1"/>
    </source>
</evidence>
<dbReference type="Proteomes" id="UP000680670">
    <property type="component" value="Unassembled WGS sequence"/>
</dbReference>
<comment type="caution">
    <text evidence="2">The sequence shown here is derived from an EMBL/GenBank/DDBJ whole genome shotgun (WGS) entry which is preliminary data.</text>
</comment>
<dbReference type="EMBL" id="QYTW02000022">
    <property type="protein sequence ID" value="RST58271.1"/>
    <property type="molecule type" value="Genomic_DNA"/>
</dbReference>
<accession>A0A429X4J4</accession>
<dbReference type="Pfam" id="PF10782">
    <property type="entry name" value="zf-C2HCIx2C"/>
    <property type="match status" value="1"/>
</dbReference>
<evidence type="ECO:0000313" key="4">
    <source>
        <dbReference type="Proteomes" id="UP000680670"/>
    </source>
</evidence>
<gene>
    <name evidence="2" type="ORF">D5F11_018575</name>
    <name evidence="1" type="ORF">J6TS1_24550</name>
</gene>
<reference evidence="2 3" key="1">
    <citation type="submission" date="2018-12" db="EMBL/GenBank/DDBJ databases">
        <authorList>
            <person name="Sun L."/>
            <person name="Chen Z."/>
        </authorList>
    </citation>
    <scope>NUCLEOTIDE SEQUENCE [LARGE SCALE GENOMIC DNA]</scope>
    <source>
        <strain evidence="2 3">LMG 29736</strain>
    </source>
</reference>
<dbReference type="EMBL" id="BORJ01000005">
    <property type="protein sequence ID" value="GIN96585.1"/>
    <property type="molecule type" value="Genomic_DNA"/>
</dbReference>
<keyword evidence="2" id="KW-0863">Zinc-finger</keyword>
<evidence type="ECO:0000313" key="1">
    <source>
        <dbReference type="EMBL" id="GIN96585.1"/>
    </source>
</evidence>
<evidence type="ECO:0000313" key="3">
    <source>
        <dbReference type="Proteomes" id="UP000287296"/>
    </source>
</evidence>
<keyword evidence="2" id="KW-0862">Zinc</keyword>
<dbReference type="InterPro" id="IPR019718">
    <property type="entry name" value="DUF2602"/>
</dbReference>
<protein>
    <submittedName>
        <fullName evidence="2">Zinc-finger domain-containing protein</fullName>
    </submittedName>
</protein>
<proteinExistence type="predicted"/>
<dbReference type="Proteomes" id="UP000287296">
    <property type="component" value="Unassembled WGS sequence"/>
</dbReference>
<dbReference type="AlphaFoldDB" id="A0A429X4J4"/>
<organism evidence="2 3">
    <name type="scientific">Siminovitchia terrae</name>
    <name type="common">Bacillus terrae</name>
    <dbReference type="NCBI Taxonomy" id="1914933"/>
    <lineage>
        <taxon>Bacteria</taxon>
        <taxon>Bacillati</taxon>
        <taxon>Bacillota</taxon>
        <taxon>Bacilli</taxon>
        <taxon>Bacillales</taxon>
        <taxon>Bacillaceae</taxon>
        <taxon>Siminovitchia</taxon>
    </lineage>
</organism>
<dbReference type="RefSeq" id="WP_120117436.1">
    <property type="nucleotide sequence ID" value="NZ_BORI01000010.1"/>
</dbReference>
<dbReference type="OrthoDB" id="2454446at2"/>
<sequence>MNRTDVMNEINDLLKTYCEDCFLKKHFRKEYSKTFAHHFCIKKCTVGESLQRKGNLLSKKL</sequence>
<reference evidence="1 4" key="2">
    <citation type="submission" date="2021-03" db="EMBL/GenBank/DDBJ databases">
        <title>Antimicrobial resistance genes in bacteria isolated from Japanese honey, and their potential for conferring macrolide and lincosamide resistance in the American foulbrood pathogen Paenibacillus larvae.</title>
        <authorList>
            <person name="Okamoto M."/>
            <person name="Kumagai M."/>
            <person name="Kanamori H."/>
            <person name="Takamatsu D."/>
        </authorList>
    </citation>
    <scope>NUCLEOTIDE SEQUENCE [LARGE SCALE GENOMIC DNA]</scope>
    <source>
        <strain evidence="1 4">J6TS1</strain>
    </source>
</reference>
<keyword evidence="2" id="KW-0479">Metal-binding</keyword>
<name>A0A429X4J4_SIMTE</name>
<dbReference type="GO" id="GO:0008270">
    <property type="term" value="F:zinc ion binding"/>
    <property type="evidence" value="ECO:0007669"/>
    <property type="project" value="UniProtKB-KW"/>
</dbReference>